<dbReference type="PIRSF" id="PIRSF015875">
    <property type="entry name" value="UCP015875"/>
    <property type="match status" value="1"/>
</dbReference>
<keyword evidence="1" id="KW-0812">Transmembrane</keyword>
<dbReference type="EMBL" id="AABKAB010000006">
    <property type="protein sequence ID" value="EAH8157135.1"/>
    <property type="molecule type" value="Genomic_DNA"/>
</dbReference>
<evidence type="ECO:0008006" key="6">
    <source>
        <dbReference type="Google" id="ProtNLM"/>
    </source>
</evidence>
<evidence type="ECO:0000313" key="2">
    <source>
        <dbReference type="EMBL" id="EAH8157135.1"/>
    </source>
</evidence>
<feature type="transmembrane region" description="Helical" evidence="1">
    <location>
        <begin position="52"/>
        <end position="72"/>
    </location>
</feature>
<keyword evidence="1" id="KW-0472">Membrane</keyword>
<protein>
    <recommendedName>
        <fullName evidence="6">Integral membrane protein</fullName>
    </recommendedName>
</protein>
<feature type="transmembrane region" description="Helical" evidence="1">
    <location>
        <begin position="115"/>
        <end position="135"/>
    </location>
</feature>
<evidence type="ECO:0000313" key="3">
    <source>
        <dbReference type="EMBL" id="EAJ9196969.1"/>
    </source>
</evidence>
<evidence type="ECO:0000313" key="4">
    <source>
        <dbReference type="Proteomes" id="UP000382436"/>
    </source>
</evidence>
<evidence type="ECO:0000313" key="5">
    <source>
        <dbReference type="Proteomes" id="UP000576616"/>
    </source>
</evidence>
<dbReference type="EMBL" id="AACBVJ010000003">
    <property type="protein sequence ID" value="EAJ9196969.1"/>
    <property type="molecule type" value="Genomic_DNA"/>
</dbReference>
<feature type="transmembrane region" description="Helical" evidence="1">
    <location>
        <begin position="6"/>
        <end position="31"/>
    </location>
</feature>
<dbReference type="Proteomes" id="UP000576616">
    <property type="component" value="Unassembled WGS sequence"/>
</dbReference>
<accession>A0A381CH88</accession>
<dbReference type="RefSeq" id="WP_002836030.1">
    <property type="nucleotide sequence ID" value="NZ_AP028350.1"/>
</dbReference>
<dbReference type="AlphaFoldDB" id="A0A381CH88"/>
<gene>
    <name evidence="3" type="ORF">BZ274_02065</name>
    <name evidence="2" type="ORF">ES716_04255</name>
</gene>
<name>A0A381CH88_CAMCO</name>
<keyword evidence="1" id="KW-1133">Transmembrane helix</keyword>
<organism evidence="3 4">
    <name type="scientific">Campylobacter coli</name>
    <dbReference type="NCBI Taxonomy" id="195"/>
    <lineage>
        <taxon>Bacteria</taxon>
        <taxon>Pseudomonadati</taxon>
        <taxon>Campylobacterota</taxon>
        <taxon>Epsilonproteobacteria</taxon>
        <taxon>Campylobacterales</taxon>
        <taxon>Campylobacteraceae</taxon>
        <taxon>Campylobacter</taxon>
    </lineage>
</organism>
<dbReference type="STRING" id="195.ATE51_01982"/>
<sequence length="136" mass="15830">MVQAYPYILIIHLSCAIFFIGYLFVDIFILNTIKRKNPNFDKNLFSSVGVKIMPFIVLLLFLSGGAMISFHLNPLNLIFLIKLILAFSILSLVVFSLFFHFVLKRKNPLTRFIHPFVFVLCIFIVVLAKLMNYYFL</sequence>
<proteinExistence type="predicted"/>
<evidence type="ECO:0000256" key="1">
    <source>
        <dbReference type="SAM" id="Phobius"/>
    </source>
</evidence>
<reference evidence="3 4" key="1">
    <citation type="submission" date="2018-05" db="EMBL/GenBank/DDBJ databases">
        <authorList>
            <consortium name="PulseNet: The National Subtyping Network for Foodborne Disease Surveillance"/>
            <person name="Tarr C.L."/>
            <person name="Trees E."/>
            <person name="Katz L.S."/>
            <person name="Carleton-Romer H.A."/>
            <person name="Stroika S."/>
            <person name="Kucerova Z."/>
            <person name="Roache K.F."/>
            <person name="Sabol A.L."/>
            <person name="Besser J."/>
            <person name="Gerner-Smidt P."/>
        </authorList>
    </citation>
    <scope>NUCLEOTIDE SEQUENCE [LARGE SCALE GENOMIC DNA]</scope>
    <source>
        <strain evidence="3 4">PNUSAC001435</strain>
        <strain evidence="2 5">PNUSAC007828</strain>
    </source>
</reference>
<dbReference type="OrthoDB" id="5955722at2"/>
<comment type="caution">
    <text evidence="3">The sequence shown here is derived from an EMBL/GenBank/DDBJ whole genome shotgun (WGS) entry which is preliminary data.</text>
</comment>
<dbReference type="InterPro" id="IPR007418">
    <property type="entry name" value="DUF474"/>
</dbReference>
<feature type="transmembrane region" description="Helical" evidence="1">
    <location>
        <begin position="78"/>
        <end position="103"/>
    </location>
</feature>
<dbReference type="Proteomes" id="UP000382436">
    <property type="component" value="Unassembled WGS sequence"/>
</dbReference>